<dbReference type="SUPFAM" id="SSF53850">
    <property type="entry name" value="Periplasmic binding protein-like II"/>
    <property type="match status" value="1"/>
</dbReference>
<evidence type="ECO:0000313" key="3">
    <source>
        <dbReference type="EMBL" id="NML44828.1"/>
    </source>
</evidence>
<dbReference type="AlphaFoldDB" id="A0A848HB60"/>
<reference evidence="3 4" key="1">
    <citation type="submission" date="2020-04" db="EMBL/GenBank/DDBJ databases">
        <title>Ramlibacter sp. G-1-2-2 isolated from soil.</title>
        <authorList>
            <person name="Dahal R.H."/>
        </authorList>
    </citation>
    <scope>NUCLEOTIDE SEQUENCE [LARGE SCALE GENOMIC DNA]</scope>
    <source>
        <strain evidence="3 4">G-1-2-2</strain>
    </source>
</reference>
<dbReference type="RefSeq" id="WP_169418929.1">
    <property type="nucleotide sequence ID" value="NZ_JABBFX010000001.1"/>
</dbReference>
<comment type="similarity">
    <text evidence="1">Belongs to the UPF0065 (bug) family.</text>
</comment>
<dbReference type="CDD" id="cd07012">
    <property type="entry name" value="PBP2_Bug_TTT"/>
    <property type="match status" value="1"/>
</dbReference>
<evidence type="ECO:0000256" key="2">
    <source>
        <dbReference type="SAM" id="SignalP"/>
    </source>
</evidence>
<dbReference type="Gene3D" id="3.40.190.10">
    <property type="entry name" value="Periplasmic binding protein-like II"/>
    <property type="match status" value="1"/>
</dbReference>
<evidence type="ECO:0000256" key="1">
    <source>
        <dbReference type="ARBA" id="ARBA00006987"/>
    </source>
</evidence>
<keyword evidence="2" id="KW-0732">Signal</keyword>
<dbReference type="Pfam" id="PF03401">
    <property type="entry name" value="TctC"/>
    <property type="match status" value="1"/>
</dbReference>
<dbReference type="InterPro" id="IPR005064">
    <property type="entry name" value="BUG"/>
</dbReference>
<dbReference type="Gene3D" id="3.40.190.150">
    <property type="entry name" value="Bordetella uptake gene, domain 1"/>
    <property type="match status" value="1"/>
</dbReference>
<proteinExistence type="inferred from homology"/>
<comment type="caution">
    <text evidence="3">The sequence shown here is derived from an EMBL/GenBank/DDBJ whole genome shotgun (WGS) entry which is preliminary data.</text>
</comment>
<dbReference type="PIRSF" id="PIRSF017082">
    <property type="entry name" value="YflP"/>
    <property type="match status" value="1"/>
</dbReference>
<dbReference type="InterPro" id="IPR042100">
    <property type="entry name" value="Bug_dom1"/>
</dbReference>
<accession>A0A848HB60</accession>
<keyword evidence="4" id="KW-1185">Reference proteome</keyword>
<evidence type="ECO:0000313" key="4">
    <source>
        <dbReference type="Proteomes" id="UP000541185"/>
    </source>
</evidence>
<gene>
    <name evidence="3" type="ORF">HHL11_13810</name>
</gene>
<protein>
    <submittedName>
        <fullName evidence="3">Tripartite tricarboxylate transporter substrate binding protein</fullName>
    </submittedName>
</protein>
<organism evidence="3 4">
    <name type="scientific">Ramlibacter agri</name>
    <dbReference type="NCBI Taxonomy" id="2728837"/>
    <lineage>
        <taxon>Bacteria</taxon>
        <taxon>Pseudomonadati</taxon>
        <taxon>Pseudomonadota</taxon>
        <taxon>Betaproteobacteria</taxon>
        <taxon>Burkholderiales</taxon>
        <taxon>Comamonadaceae</taxon>
        <taxon>Ramlibacter</taxon>
    </lineage>
</organism>
<sequence>MHRSTFIRGALALAAGLACAAASQAQPAWPARPVSIIVPFAAGGGTDVTTRAVAQVMGKQLGASFVIENRPGANSFIGAQAAARAAPDGYTFFMTSLTTHSINPFLFKSLPYSLSDFAPVGFLVGTSPVLFTASGNPAAKVKDVMAQAAARPDGLNFAVPNASARFATAMFRLKTYSKVVEVNYNSTPQAHSEVAAGRIDYIFGDFTAGGGLYDGRKIKPLAVAGPHRLSTHPEIPTMAEEGVPGVEVEIWAGLFAPKGTPRDIIDKVNAALNQALKDPVVQDIMRKGTQDTRAMTPAEFGAYVDAQYQHWGAMAKALNIQPE</sequence>
<feature type="signal peptide" evidence="2">
    <location>
        <begin position="1"/>
        <end position="25"/>
    </location>
</feature>
<dbReference type="PANTHER" id="PTHR42928:SF5">
    <property type="entry name" value="BLR1237 PROTEIN"/>
    <property type="match status" value="1"/>
</dbReference>
<dbReference type="PROSITE" id="PS51257">
    <property type="entry name" value="PROKAR_LIPOPROTEIN"/>
    <property type="match status" value="1"/>
</dbReference>
<dbReference type="PANTHER" id="PTHR42928">
    <property type="entry name" value="TRICARBOXYLATE-BINDING PROTEIN"/>
    <property type="match status" value="1"/>
</dbReference>
<name>A0A848HB60_9BURK</name>
<feature type="chain" id="PRO_5032972539" evidence="2">
    <location>
        <begin position="26"/>
        <end position="323"/>
    </location>
</feature>
<dbReference type="Proteomes" id="UP000541185">
    <property type="component" value="Unassembled WGS sequence"/>
</dbReference>
<dbReference type="EMBL" id="JABBFX010000001">
    <property type="protein sequence ID" value="NML44828.1"/>
    <property type="molecule type" value="Genomic_DNA"/>
</dbReference>